<accession>A0ABQ1C6I8</accession>
<evidence type="ECO:0000313" key="1">
    <source>
        <dbReference type="EMBL" id="GFG79921.1"/>
    </source>
</evidence>
<sequence length="88" mass="9661">MLFDVLFVHRLYKAMAAKPALNMLAAALPGHLSLSVSAHWVKRPNFREMLRIEFKNPIAGGRSDPVVITGGARCAALRASFRSWVAAL</sequence>
<organism evidence="1 2">
    <name type="scientific">Mycobacterium paragordonae</name>
    <dbReference type="NCBI Taxonomy" id="1389713"/>
    <lineage>
        <taxon>Bacteria</taxon>
        <taxon>Bacillati</taxon>
        <taxon>Actinomycetota</taxon>
        <taxon>Actinomycetes</taxon>
        <taxon>Mycobacteriales</taxon>
        <taxon>Mycobacteriaceae</taxon>
        <taxon>Mycobacterium</taxon>
    </lineage>
</organism>
<comment type="caution">
    <text evidence="1">The sequence shown here is derived from an EMBL/GenBank/DDBJ whole genome shotgun (WGS) entry which is preliminary data.</text>
</comment>
<reference evidence="1 2" key="1">
    <citation type="journal article" date="2019" name="Emerg. Microbes Infect.">
        <title>Comprehensive subspecies identification of 175 nontuberculous mycobacteria species based on 7547 genomic profiles.</title>
        <authorList>
            <person name="Matsumoto Y."/>
            <person name="Kinjo T."/>
            <person name="Motooka D."/>
            <person name="Nabeya D."/>
            <person name="Jung N."/>
            <person name="Uechi K."/>
            <person name="Horii T."/>
            <person name="Iida T."/>
            <person name="Fujita J."/>
            <person name="Nakamura S."/>
        </authorList>
    </citation>
    <scope>NUCLEOTIDE SEQUENCE [LARGE SCALE GENOMIC DNA]</scope>
    <source>
        <strain evidence="1 2">JCM 18565</strain>
    </source>
</reference>
<protein>
    <recommendedName>
        <fullName evidence="3">Diacylglycerol O-acyltransferase</fullName>
    </recommendedName>
</protein>
<evidence type="ECO:0000313" key="2">
    <source>
        <dbReference type="Proteomes" id="UP000465240"/>
    </source>
</evidence>
<gene>
    <name evidence="1" type="ORF">MPRG_31970</name>
</gene>
<proteinExistence type="predicted"/>
<dbReference type="Proteomes" id="UP000465240">
    <property type="component" value="Unassembled WGS sequence"/>
</dbReference>
<keyword evidence="2" id="KW-1185">Reference proteome</keyword>
<dbReference type="EMBL" id="BLKX01000001">
    <property type="protein sequence ID" value="GFG79921.1"/>
    <property type="molecule type" value="Genomic_DNA"/>
</dbReference>
<name>A0ABQ1C6I8_9MYCO</name>
<evidence type="ECO:0008006" key="3">
    <source>
        <dbReference type="Google" id="ProtNLM"/>
    </source>
</evidence>